<proteinExistence type="predicted"/>
<protein>
    <submittedName>
        <fullName evidence="1">Uncharacterized protein</fullName>
    </submittedName>
</protein>
<accession>W5UTY1</accession>
<organism evidence="1 2">
    <name type="scientific">Mesomycoplasma bovoculi M165/69</name>
    <dbReference type="NCBI Taxonomy" id="743966"/>
    <lineage>
        <taxon>Bacteria</taxon>
        <taxon>Bacillati</taxon>
        <taxon>Mycoplasmatota</taxon>
        <taxon>Mycoplasmoidales</taxon>
        <taxon>Metamycoplasmataceae</taxon>
        <taxon>Mesomycoplasma</taxon>
    </lineage>
</organism>
<dbReference type="STRING" id="743966.MYB_02940"/>
<dbReference type="AlphaFoldDB" id="W5UTY1"/>
<dbReference type="HOGENOM" id="CLU_3063626_0_0_14"/>
<name>W5UTY1_9BACT</name>
<gene>
    <name evidence="1" type="ORF">MYB_02940</name>
</gene>
<reference evidence="1 2" key="1">
    <citation type="journal article" date="2014" name="Genome Announc.">
        <title>Complete Genome Sequence of Mycoplasma bovoculi Strain M165/69T (ATCC 29104).</title>
        <authorList>
            <person name="Calcutt M.J."/>
            <person name="Foecking M.F."/>
        </authorList>
    </citation>
    <scope>NUCLEOTIDE SEQUENCE [LARGE SCALE GENOMIC DNA]</scope>
    <source>
        <strain evidence="1">M165/69</strain>
    </source>
</reference>
<dbReference type="KEGG" id="mbc:MYB_02940"/>
<dbReference type="Proteomes" id="UP000019229">
    <property type="component" value="Chromosome"/>
</dbReference>
<sequence>MFNLKMVWIMYLVLKDLMALNKQKLIIQHFFKKAKNFFFFFSTFWNLSLQLLL</sequence>
<dbReference type="PATRIC" id="fig|743966.3.peg.592"/>
<keyword evidence="2" id="KW-1185">Reference proteome</keyword>
<evidence type="ECO:0000313" key="1">
    <source>
        <dbReference type="EMBL" id="AHH45587.1"/>
    </source>
</evidence>
<dbReference type="EMBL" id="CP007154">
    <property type="protein sequence ID" value="AHH45587.1"/>
    <property type="molecule type" value="Genomic_DNA"/>
</dbReference>
<evidence type="ECO:0000313" key="2">
    <source>
        <dbReference type="Proteomes" id="UP000019229"/>
    </source>
</evidence>